<dbReference type="Pfam" id="PF00326">
    <property type="entry name" value="Peptidase_S9"/>
    <property type="match status" value="1"/>
</dbReference>
<dbReference type="AlphaFoldDB" id="A0A2N9PD89"/>
<dbReference type="EMBL" id="OLKH01000128">
    <property type="protein sequence ID" value="SPE78332.1"/>
    <property type="molecule type" value="Genomic_DNA"/>
</dbReference>
<keyword evidence="1" id="KW-0645">Protease</keyword>
<evidence type="ECO:0000313" key="7">
    <source>
        <dbReference type="Proteomes" id="UP000238180"/>
    </source>
</evidence>
<protein>
    <submittedName>
        <fullName evidence="6">Prolyl endopeptidase</fullName>
        <ecNumber evidence="6">3.4.21.26</ecNumber>
    </submittedName>
</protein>
<dbReference type="Gene3D" id="2.130.10.120">
    <property type="entry name" value="Prolyl oligopeptidase, N-terminal domain"/>
    <property type="match status" value="1"/>
</dbReference>
<feature type="domain" description="Peptidase S9 prolyl oligopeptidase catalytic" evidence="4">
    <location>
        <begin position="498"/>
        <end position="708"/>
    </location>
</feature>
<keyword evidence="3" id="KW-0720">Serine protease</keyword>
<reference evidence="6 7" key="1">
    <citation type="submission" date="2018-02" db="EMBL/GenBank/DDBJ databases">
        <authorList>
            <person name="Cohen D.B."/>
            <person name="Kent A.D."/>
        </authorList>
    </citation>
    <scope>NUCLEOTIDE SEQUENCE [LARGE SCALE GENOMIC DNA]</scope>
    <source>
        <strain evidence="6">CIP109753</strain>
    </source>
</reference>
<dbReference type="Proteomes" id="UP000238180">
    <property type="component" value="Unassembled WGS sequence"/>
</dbReference>
<dbReference type="SUPFAM" id="SSF53474">
    <property type="entry name" value="alpha/beta-Hydrolases"/>
    <property type="match status" value="1"/>
</dbReference>
<dbReference type="InterPro" id="IPR029058">
    <property type="entry name" value="AB_hydrolase_fold"/>
</dbReference>
<dbReference type="EC" id="3.4.21.26" evidence="6"/>
<dbReference type="Pfam" id="PF02897">
    <property type="entry name" value="Peptidase_S9_N"/>
    <property type="match status" value="1"/>
</dbReference>
<evidence type="ECO:0000259" key="4">
    <source>
        <dbReference type="Pfam" id="PF00326"/>
    </source>
</evidence>
<evidence type="ECO:0000259" key="5">
    <source>
        <dbReference type="Pfam" id="PF02897"/>
    </source>
</evidence>
<dbReference type="GO" id="GO:0004252">
    <property type="term" value="F:serine-type endopeptidase activity"/>
    <property type="evidence" value="ECO:0007669"/>
    <property type="project" value="UniProtKB-EC"/>
</dbReference>
<dbReference type="SUPFAM" id="SSF50993">
    <property type="entry name" value="Peptidase/esterase 'gauge' domain"/>
    <property type="match status" value="1"/>
</dbReference>
<dbReference type="Gene3D" id="3.40.50.1820">
    <property type="entry name" value="alpha/beta hydrolase"/>
    <property type="match status" value="1"/>
</dbReference>
<proteinExistence type="predicted"/>
<dbReference type="PANTHER" id="PTHR42881">
    <property type="entry name" value="PROLYL ENDOPEPTIDASE"/>
    <property type="match status" value="1"/>
</dbReference>
<evidence type="ECO:0000256" key="1">
    <source>
        <dbReference type="ARBA" id="ARBA00022670"/>
    </source>
</evidence>
<evidence type="ECO:0000256" key="3">
    <source>
        <dbReference type="ARBA" id="ARBA00022825"/>
    </source>
</evidence>
<dbReference type="PANTHER" id="PTHR42881:SF13">
    <property type="entry name" value="PROLYL ENDOPEPTIDASE"/>
    <property type="match status" value="1"/>
</dbReference>
<evidence type="ECO:0000256" key="2">
    <source>
        <dbReference type="ARBA" id="ARBA00022801"/>
    </source>
</evidence>
<organism evidence="6 7">
    <name type="scientific">Flavobacterium columnare</name>
    <dbReference type="NCBI Taxonomy" id="996"/>
    <lineage>
        <taxon>Bacteria</taxon>
        <taxon>Pseudomonadati</taxon>
        <taxon>Bacteroidota</taxon>
        <taxon>Flavobacteriia</taxon>
        <taxon>Flavobacteriales</taxon>
        <taxon>Flavobacteriaceae</taxon>
        <taxon>Flavobacterium</taxon>
    </lineage>
</organism>
<dbReference type="PRINTS" id="PR00862">
    <property type="entry name" value="PROLIGOPTASE"/>
</dbReference>
<gene>
    <name evidence="6" type="primary">f1pep1_5</name>
    <name evidence="6" type="ORF">FLACOL_02348</name>
</gene>
<dbReference type="GO" id="GO:0005829">
    <property type="term" value="C:cytosol"/>
    <property type="evidence" value="ECO:0007669"/>
    <property type="project" value="TreeGrafter"/>
</dbReference>
<feature type="domain" description="Peptidase S9A N-terminal" evidence="5">
    <location>
        <begin position="30"/>
        <end position="430"/>
    </location>
</feature>
<sequence length="716" mass="82612">MKKSFFFLLYLLSFKTYSQNIVLQPIYFNETINNITIKDDYRFIENNKDTTIQNWYKANSIYTKNILNKIPGRKELYEQFSIFDKRKTSTVSIFHYGNNQTIYFLKTDEKDNTIKAYIKNRQEEKVLFDPKEYKKETGLEYSITYAKVSWDEKFIALNLVKKGEEIGEIIFLNIHTKTILPINLTNNWASIGGINWLKDNSGIIYMEIPVIDKNNPDYILNSQSVVYKLNDYYNSKKIVFSKKNNSECTISSADFPYFLSYSPKDKYVIATLGGVSSYRDTYYFSYSDLEKNKINYKLLYKKEDGFFGVYIYENYIYALSSKNNPNFSIVRTSIDNPNFENPEIIVKENKYEVIDDYALTPEGLFYTTTKNGIQAKLYLAKNGNVKELILPKNAGKITLSTKTKYENEIWVTISGWLNSNERYLYSPKTNTFIEDNITPVPQYPEFANLIIEEIEIPAEDGKLIPVSIIRNKNIKYNGKNNVILNSYGAYGVSIKPSFQTIYLTWVLKGGIYVVSHVRGGGEKGSKWYKDGFKETKPNSWKDLIATAEYLIKKKITSNKKIAIIGLSAGGITVGRAITERPDLFKVLIGNSADFNISRIKNTPNGPNNMKEFGNPDIEKEFINLLEMDAYLKIKKGVKYPACFIDVGMNDARVPIWNSGKFVSKLKNCTSSKNPILFSIRYDSGHYSPKNELNDKFADYFAFTLWQLGHPDFQVKK</sequence>
<keyword evidence="2 6" id="KW-0378">Hydrolase</keyword>
<dbReference type="RefSeq" id="WP_105196831.1">
    <property type="nucleotide sequence ID" value="NZ_OLKH01000128.1"/>
</dbReference>
<dbReference type="SMR" id="A0A2N9PD89"/>
<accession>A0A2N9PD89</accession>
<dbReference type="InterPro" id="IPR023302">
    <property type="entry name" value="Pept_S9A_N"/>
</dbReference>
<dbReference type="GO" id="GO:0006508">
    <property type="term" value="P:proteolysis"/>
    <property type="evidence" value="ECO:0007669"/>
    <property type="project" value="UniProtKB-KW"/>
</dbReference>
<dbReference type="InterPro" id="IPR051167">
    <property type="entry name" value="Prolyl_oligopep/macrocyclase"/>
</dbReference>
<evidence type="ECO:0000313" key="6">
    <source>
        <dbReference type="EMBL" id="SPE78332.1"/>
    </source>
</evidence>
<name>A0A2N9PD89_9FLAO</name>
<dbReference type="InterPro" id="IPR001375">
    <property type="entry name" value="Peptidase_S9_cat"/>
</dbReference>
<dbReference type="GO" id="GO:0070012">
    <property type="term" value="F:oligopeptidase activity"/>
    <property type="evidence" value="ECO:0007669"/>
    <property type="project" value="TreeGrafter"/>
</dbReference>
<dbReference type="InterPro" id="IPR002470">
    <property type="entry name" value="Peptidase_S9A"/>
</dbReference>